<sequence length="254" mass="27094">MVKKVLVLHGYCNMSALRKACGKDIDLVFVDAPHLLTPADLAAAFGTSASEEAPVNDSGAPEASTDSDPTLVPRGWWKTDVTLTEAIGLEDSILYLRDILSKDHYDGIFGFSQGAGMAAILVALLEKPDVFPPFLIDGKSPHPPVEFCICAAGFRQDSPLCDSVFLPNYSTRTLHIIGLADTLVPKETSLKLVDVSANKRVEYHDGSHFVPSKANWRNFLKAYMKDPTGDIPSPAPGPASQSASGAATPVTPSA</sequence>
<dbReference type="InterPro" id="IPR050593">
    <property type="entry name" value="LovG"/>
</dbReference>
<protein>
    <recommendedName>
        <fullName evidence="3">Serine hydrolase domain-containing protein</fullName>
    </recommendedName>
</protein>
<proteinExistence type="predicted"/>
<dbReference type="GO" id="GO:0005737">
    <property type="term" value="C:cytoplasm"/>
    <property type="evidence" value="ECO:0007669"/>
    <property type="project" value="TreeGrafter"/>
</dbReference>
<dbReference type="Pfam" id="PF03959">
    <property type="entry name" value="FSH1"/>
    <property type="match status" value="1"/>
</dbReference>
<dbReference type="PANTHER" id="PTHR48070:SF6">
    <property type="entry name" value="ESTERASE OVCA2"/>
    <property type="match status" value="1"/>
</dbReference>
<dbReference type="InterPro" id="IPR005645">
    <property type="entry name" value="FSH-like_dom"/>
</dbReference>
<dbReference type="SUPFAM" id="SSF53474">
    <property type="entry name" value="alpha/beta-Hydrolases"/>
    <property type="match status" value="1"/>
</dbReference>
<feature type="domain" description="Serine hydrolase" evidence="3">
    <location>
        <begin position="3"/>
        <end position="218"/>
    </location>
</feature>
<dbReference type="AlphaFoldDB" id="A0A5C2S381"/>
<dbReference type="Proteomes" id="UP000313359">
    <property type="component" value="Unassembled WGS sequence"/>
</dbReference>
<dbReference type="GO" id="GO:0005634">
    <property type="term" value="C:nucleus"/>
    <property type="evidence" value="ECO:0007669"/>
    <property type="project" value="TreeGrafter"/>
</dbReference>
<evidence type="ECO:0000313" key="4">
    <source>
        <dbReference type="EMBL" id="RPD57917.1"/>
    </source>
</evidence>
<keyword evidence="1" id="KW-0378">Hydrolase</keyword>
<dbReference type="Gene3D" id="3.40.50.1820">
    <property type="entry name" value="alpha/beta hydrolase"/>
    <property type="match status" value="1"/>
</dbReference>
<feature type="compositionally biased region" description="Low complexity" evidence="2">
    <location>
        <begin position="238"/>
        <end position="247"/>
    </location>
</feature>
<gene>
    <name evidence="4" type="ORF">L227DRAFT_587356</name>
</gene>
<dbReference type="OrthoDB" id="2094269at2759"/>
<keyword evidence="5" id="KW-1185">Reference proteome</keyword>
<dbReference type="STRING" id="1328759.A0A5C2S381"/>
<organism evidence="4 5">
    <name type="scientific">Lentinus tigrinus ALCF2SS1-6</name>
    <dbReference type="NCBI Taxonomy" id="1328759"/>
    <lineage>
        <taxon>Eukaryota</taxon>
        <taxon>Fungi</taxon>
        <taxon>Dikarya</taxon>
        <taxon>Basidiomycota</taxon>
        <taxon>Agaricomycotina</taxon>
        <taxon>Agaricomycetes</taxon>
        <taxon>Polyporales</taxon>
        <taxon>Polyporaceae</taxon>
        <taxon>Lentinus</taxon>
    </lineage>
</organism>
<evidence type="ECO:0000256" key="2">
    <source>
        <dbReference type="SAM" id="MobiDB-lite"/>
    </source>
</evidence>
<dbReference type="GO" id="GO:0016787">
    <property type="term" value="F:hydrolase activity"/>
    <property type="evidence" value="ECO:0007669"/>
    <property type="project" value="UniProtKB-KW"/>
</dbReference>
<name>A0A5C2S381_9APHY</name>
<dbReference type="InterPro" id="IPR029058">
    <property type="entry name" value="AB_hydrolase_fold"/>
</dbReference>
<dbReference type="PANTHER" id="PTHR48070">
    <property type="entry name" value="ESTERASE OVCA2"/>
    <property type="match status" value="1"/>
</dbReference>
<feature type="region of interest" description="Disordered" evidence="2">
    <location>
        <begin position="227"/>
        <end position="254"/>
    </location>
</feature>
<evidence type="ECO:0000259" key="3">
    <source>
        <dbReference type="Pfam" id="PF03959"/>
    </source>
</evidence>
<evidence type="ECO:0000256" key="1">
    <source>
        <dbReference type="ARBA" id="ARBA00022801"/>
    </source>
</evidence>
<accession>A0A5C2S381</accession>
<evidence type="ECO:0000313" key="5">
    <source>
        <dbReference type="Proteomes" id="UP000313359"/>
    </source>
</evidence>
<reference evidence="4" key="1">
    <citation type="journal article" date="2018" name="Genome Biol. Evol.">
        <title>Genomics and development of Lentinus tigrinus, a white-rot wood-decaying mushroom with dimorphic fruiting bodies.</title>
        <authorList>
            <person name="Wu B."/>
            <person name="Xu Z."/>
            <person name="Knudson A."/>
            <person name="Carlson A."/>
            <person name="Chen N."/>
            <person name="Kovaka S."/>
            <person name="LaButti K."/>
            <person name="Lipzen A."/>
            <person name="Pennachio C."/>
            <person name="Riley R."/>
            <person name="Schakwitz W."/>
            <person name="Umezawa K."/>
            <person name="Ohm R.A."/>
            <person name="Grigoriev I.V."/>
            <person name="Nagy L.G."/>
            <person name="Gibbons J."/>
            <person name="Hibbett D."/>
        </authorList>
    </citation>
    <scope>NUCLEOTIDE SEQUENCE [LARGE SCALE GENOMIC DNA]</scope>
    <source>
        <strain evidence="4">ALCF2SS1-6</strain>
    </source>
</reference>
<dbReference type="EMBL" id="ML122278">
    <property type="protein sequence ID" value="RPD57917.1"/>
    <property type="molecule type" value="Genomic_DNA"/>
</dbReference>